<protein>
    <recommendedName>
        <fullName evidence="4">Phosphatidylinositol N-acetylglucosaminyltransferase subunit H conserved domain-containing protein</fullName>
    </recommendedName>
</protein>
<sequence>MSTASVLLAFLGIRDPVDFGAFHLRMNHKIRLMYPLQLYHPMARAHDVVLRVRAYGQQGVEFALSSPQYNDKRGIFTWWIIIALILSSIAVLSSIKWDVSSTFRLFMGLVIGILVAFVFQASGSVVVEESMLVVPALGVRLTTRRRNGSIRSKFVDLDRICGVAVNEAITFSSVVYSLVLMVEGQHDMMLPFETFRPRVAVLQDIYQETQMLLFPDDSDRKMRLPDHVALRPC</sequence>
<evidence type="ECO:0000256" key="3">
    <source>
        <dbReference type="SAM" id="Phobius"/>
    </source>
</evidence>
<proteinExistence type="inferred from homology"/>
<comment type="caution">
    <text evidence="5">The sequence shown here is derived from an EMBL/GenBank/DDBJ whole genome shotgun (WGS) entry which is preliminary data.</text>
</comment>
<dbReference type="InterPro" id="IPR044215">
    <property type="entry name" value="PIG-H"/>
</dbReference>
<feature type="domain" description="Phosphatidylinositol N-acetylglucosaminyltransferase subunit H conserved" evidence="4">
    <location>
        <begin position="130"/>
        <end position="193"/>
    </location>
</feature>
<evidence type="ECO:0000256" key="2">
    <source>
        <dbReference type="ARBA" id="ARBA00009610"/>
    </source>
</evidence>
<dbReference type="InterPro" id="IPR019328">
    <property type="entry name" value="PIGH-H_dom"/>
</dbReference>
<dbReference type="PANTHER" id="PTHR15231">
    <property type="entry name" value="PHOSPHATIDYLINOSITOL N-ACETYLGLUCOSAMINYLTRANSFERASE SUBUNIT H"/>
    <property type="match status" value="1"/>
</dbReference>
<keyword evidence="6" id="KW-1185">Reference proteome</keyword>
<reference evidence="5 6" key="1">
    <citation type="submission" date="2021-11" db="EMBL/GenBank/DDBJ databases">
        <authorList>
            <person name="Islam A."/>
            <person name="Islam S."/>
            <person name="Flora M.S."/>
            <person name="Rahman M."/>
            <person name="Ziaur R.M."/>
            <person name="Epstein J.H."/>
            <person name="Hassan M."/>
            <person name="Klassen M."/>
            <person name="Woodard K."/>
            <person name="Webb A."/>
            <person name="Webby R.J."/>
            <person name="El Zowalaty M.E."/>
        </authorList>
    </citation>
    <scope>NUCLEOTIDE SEQUENCE [LARGE SCALE GENOMIC DNA]</scope>
    <source>
        <strain evidence="5">Pbs1</strain>
    </source>
</reference>
<gene>
    <name evidence="5" type="ORF">PBS001_LOCUS3867</name>
</gene>
<keyword evidence="3" id="KW-0472">Membrane</keyword>
<name>A0ABN8CWI4_9STRA</name>
<comment type="similarity">
    <text evidence="2">Belongs to the PIGH family.</text>
</comment>
<evidence type="ECO:0000313" key="5">
    <source>
        <dbReference type="EMBL" id="CAH0517242.1"/>
    </source>
</evidence>
<evidence type="ECO:0000259" key="4">
    <source>
        <dbReference type="Pfam" id="PF10181"/>
    </source>
</evidence>
<dbReference type="Pfam" id="PF10181">
    <property type="entry name" value="PIG-H"/>
    <property type="match status" value="1"/>
</dbReference>
<keyword evidence="3" id="KW-1133">Transmembrane helix</keyword>
<dbReference type="Proteomes" id="UP001158986">
    <property type="component" value="Unassembled WGS sequence"/>
</dbReference>
<comment type="pathway">
    <text evidence="1">Glycolipid biosynthesis; glycosylphosphatidylinositol-anchor biosynthesis.</text>
</comment>
<feature type="transmembrane region" description="Helical" evidence="3">
    <location>
        <begin position="75"/>
        <end position="95"/>
    </location>
</feature>
<feature type="transmembrane region" description="Helical" evidence="3">
    <location>
        <begin position="102"/>
        <end position="119"/>
    </location>
</feature>
<organism evidence="5 6">
    <name type="scientific">Peronospora belbahrii</name>
    <dbReference type="NCBI Taxonomy" id="622444"/>
    <lineage>
        <taxon>Eukaryota</taxon>
        <taxon>Sar</taxon>
        <taxon>Stramenopiles</taxon>
        <taxon>Oomycota</taxon>
        <taxon>Peronosporomycetes</taxon>
        <taxon>Peronosporales</taxon>
        <taxon>Peronosporaceae</taxon>
        <taxon>Peronospora</taxon>
    </lineage>
</organism>
<dbReference type="PANTHER" id="PTHR15231:SF1">
    <property type="entry name" value="PHOSPHATIDYLINOSITOL N-ACETYLGLUCOSAMINYLTRANSFERASE SUBUNIT H"/>
    <property type="match status" value="1"/>
</dbReference>
<dbReference type="EMBL" id="CAKLCB010000229">
    <property type="protein sequence ID" value="CAH0517242.1"/>
    <property type="molecule type" value="Genomic_DNA"/>
</dbReference>
<accession>A0ABN8CWI4</accession>
<evidence type="ECO:0000313" key="6">
    <source>
        <dbReference type="Proteomes" id="UP001158986"/>
    </source>
</evidence>
<evidence type="ECO:0000256" key="1">
    <source>
        <dbReference type="ARBA" id="ARBA00004687"/>
    </source>
</evidence>
<keyword evidence="3" id="KW-0812">Transmembrane</keyword>